<evidence type="ECO:0000313" key="5">
    <source>
        <dbReference type="Proteomes" id="UP000215914"/>
    </source>
</evidence>
<feature type="coiled-coil region" evidence="1">
    <location>
        <begin position="302"/>
        <end position="368"/>
    </location>
</feature>
<reference evidence="4" key="1">
    <citation type="journal article" date="2017" name="Nature">
        <title>The sunflower genome provides insights into oil metabolism, flowering and Asterid evolution.</title>
        <authorList>
            <person name="Badouin H."/>
            <person name="Gouzy J."/>
            <person name="Grassa C.J."/>
            <person name="Murat F."/>
            <person name="Staton S.E."/>
            <person name="Cottret L."/>
            <person name="Lelandais-Briere C."/>
            <person name="Owens G.L."/>
            <person name="Carrere S."/>
            <person name="Mayjonade B."/>
            <person name="Legrand L."/>
            <person name="Gill N."/>
            <person name="Kane N.C."/>
            <person name="Bowers J.E."/>
            <person name="Hubner S."/>
            <person name="Bellec A."/>
            <person name="Berard A."/>
            <person name="Berges H."/>
            <person name="Blanchet N."/>
            <person name="Boniface M.C."/>
            <person name="Brunel D."/>
            <person name="Catrice O."/>
            <person name="Chaidir N."/>
            <person name="Claudel C."/>
            <person name="Donnadieu C."/>
            <person name="Faraut T."/>
            <person name="Fievet G."/>
            <person name="Helmstetter N."/>
            <person name="King M."/>
            <person name="Knapp S.J."/>
            <person name="Lai Z."/>
            <person name="Le Paslier M.C."/>
            <person name="Lippi Y."/>
            <person name="Lorenzon L."/>
            <person name="Mandel J.R."/>
            <person name="Marage G."/>
            <person name="Marchand G."/>
            <person name="Marquand E."/>
            <person name="Bret-Mestries E."/>
            <person name="Morien E."/>
            <person name="Nambeesan S."/>
            <person name="Nguyen T."/>
            <person name="Pegot-Espagnet P."/>
            <person name="Pouilly N."/>
            <person name="Raftis F."/>
            <person name="Sallet E."/>
            <person name="Schiex T."/>
            <person name="Thomas J."/>
            <person name="Vandecasteele C."/>
            <person name="Vares D."/>
            <person name="Vear F."/>
            <person name="Vautrin S."/>
            <person name="Crespi M."/>
            <person name="Mangin B."/>
            <person name="Burke J.M."/>
            <person name="Salse J."/>
            <person name="Munos S."/>
            <person name="Vincourt P."/>
            <person name="Rieseberg L.H."/>
            <person name="Langlade N.B."/>
        </authorList>
    </citation>
    <scope>NUCLEOTIDE SEQUENCE</scope>
    <source>
        <tissue evidence="4">Leaves</tissue>
    </source>
</reference>
<evidence type="ECO:0000259" key="3">
    <source>
        <dbReference type="PROSITE" id="PS51840"/>
    </source>
</evidence>
<dbReference type="PANTHER" id="PTHR34452:SF12">
    <property type="entry name" value="NT-TYPE C2 DOMAIN-CONTAINING PROTEIN"/>
    <property type="match status" value="1"/>
</dbReference>
<dbReference type="PANTHER" id="PTHR34452">
    <property type="entry name" value="MYOSIN HEAVY CHAIN-RELATED PROTEIN"/>
    <property type="match status" value="1"/>
</dbReference>
<dbReference type="InterPro" id="IPR019448">
    <property type="entry name" value="NT-C2"/>
</dbReference>
<evidence type="ECO:0000256" key="1">
    <source>
        <dbReference type="SAM" id="Coils"/>
    </source>
</evidence>
<reference evidence="4" key="2">
    <citation type="submission" date="2020-06" db="EMBL/GenBank/DDBJ databases">
        <title>Helianthus annuus Genome sequencing and assembly Release 2.</title>
        <authorList>
            <person name="Gouzy J."/>
            <person name="Langlade N."/>
            <person name="Munos S."/>
        </authorList>
    </citation>
    <scope>NUCLEOTIDE SEQUENCE</scope>
    <source>
        <tissue evidence="4">Leaves</tissue>
    </source>
</reference>
<feature type="coiled-coil region" evidence="1">
    <location>
        <begin position="440"/>
        <end position="542"/>
    </location>
</feature>
<feature type="compositionally biased region" description="Basic and acidic residues" evidence="2">
    <location>
        <begin position="236"/>
        <end position="248"/>
    </location>
</feature>
<evidence type="ECO:0000313" key="4">
    <source>
        <dbReference type="EMBL" id="KAF5774836.1"/>
    </source>
</evidence>
<dbReference type="Gramene" id="mRNA:HanXRQr2_Chr13g0605261">
    <property type="protein sequence ID" value="mRNA:HanXRQr2_Chr13g0605261"/>
    <property type="gene ID" value="HanXRQr2_Chr13g0605261"/>
</dbReference>
<sequence length="694" mass="79830">MFNSARRRSETNKIKGVFKLQFHGTQMALLGGDDLMISLVPDDVGKPTSRLEKAKVEDGSCYWEKPLYETVKFSQDPKTGKFHEKIYHFIVTKDASRFGDVGVVSIDFASYAEATKISSVSLPLQNANPAAVLHVSIQRLQDTSDQRDIDEIGNVNQQVVSLMTHFINDDIRRITEDYRTRNGVKSDHQASIGSDIMLSSFDNSFELNLLHEHGPKNPELAHKFLITNDSFWQRDRLKGSPPKLKTDDSSTTTLGETSEESSSDTMIQNLKVKVAALTRQADVSGLELQTLRKKIVKEMKKGQDISRKVATLREERNALKEECEKLKSKEDKVNGMPLIDQGDPYALLDELRQEIVHEKDLSSNLRLQLQETQKSNDELVLALKKSKSKSRSKSKSICSEPEQRELEAIVREHSGVKKTYLLEQKIIDLYREIDYIKKDKDDLQTQMEQMALDYEIIKQENQDLSFKLERSQLQEECISYTTIDELETEIESLENDLESKSKELSKSNLVIKELESHIKNLEQELENQGHEYETDLKELMLAKTIQEQRAVHAEDNLRKIRLQNVNAASRLQEELKRLSQKMASTFDVNEKATMEAMDEANKIRVEKQVLEDTLMKVKKDIKVLGDCFQEKLVFIEDQVTLKSKQLREIKEKIENVTEIHNLETQRLKEKDVQLEVEKLGRKSDVRLQKTEKSQ</sequence>
<organism evidence="4 5">
    <name type="scientific">Helianthus annuus</name>
    <name type="common">Common sunflower</name>
    <dbReference type="NCBI Taxonomy" id="4232"/>
    <lineage>
        <taxon>Eukaryota</taxon>
        <taxon>Viridiplantae</taxon>
        <taxon>Streptophyta</taxon>
        <taxon>Embryophyta</taxon>
        <taxon>Tracheophyta</taxon>
        <taxon>Spermatophyta</taxon>
        <taxon>Magnoliopsida</taxon>
        <taxon>eudicotyledons</taxon>
        <taxon>Gunneridae</taxon>
        <taxon>Pentapetalae</taxon>
        <taxon>asterids</taxon>
        <taxon>campanulids</taxon>
        <taxon>Asterales</taxon>
        <taxon>Asteraceae</taxon>
        <taxon>Asteroideae</taxon>
        <taxon>Heliantheae alliance</taxon>
        <taxon>Heliantheae</taxon>
        <taxon>Helianthus</taxon>
    </lineage>
</organism>
<dbReference type="Proteomes" id="UP000215914">
    <property type="component" value="Unassembled WGS sequence"/>
</dbReference>
<feature type="region of interest" description="Disordered" evidence="2">
    <location>
        <begin position="236"/>
        <end position="262"/>
    </location>
</feature>
<protein>
    <submittedName>
        <fullName evidence="4">NT-type C2 domain-containing protein</fullName>
    </submittedName>
</protein>
<proteinExistence type="predicted"/>
<name>A0A9K3HDB9_HELAN</name>
<keyword evidence="5" id="KW-1185">Reference proteome</keyword>
<evidence type="ECO:0000256" key="2">
    <source>
        <dbReference type="SAM" id="MobiDB-lite"/>
    </source>
</evidence>
<comment type="caution">
    <text evidence="4">The sequence shown here is derived from an EMBL/GenBank/DDBJ whole genome shotgun (WGS) entry which is preliminary data.</text>
</comment>
<dbReference type="OrthoDB" id="765176at2759"/>
<feature type="domain" description="C2 NT-type" evidence="3">
    <location>
        <begin position="6"/>
        <end position="141"/>
    </location>
</feature>
<dbReference type="EMBL" id="MNCJ02000328">
    <property type="protein sequence ID" value="KAF5774836.1"/>
    <property type="molecule type" value="Genomic_DNA"/>
</dbReference>
<dbReference type="AlphaFoldDB" id="A0A9K3HDB9"/>
<feature type="coiled-coil region" evidence="1">
    <location>
        <begin position="568"/>
        <end position="620"/>
    </location>
</feature>
<dbReference type="PROSITE" id="PS51840">
    <property type="entry name" value="C2_NT"/>
    <property type="match status" value="1"/>
</dbReference>
<accession>A0A9K3HDB9</accession>
<keyword evidence="1" id="KW-0175">Coiled coil</keyword>
<gene>
    <name evidence="4" type="ORF">HanXRQr2_Chr13g0605261</name>
</gene>
<dbReference type="Pfam" id="PF10358">
    <property type="entry name" value="NT-C2"/>
    <property type="match status" value="1"/>
</dbReference>